<dbReference type="InterPro" id="IPR041698">
    <property type="entry name" value="Methyltransf_25"/>
</dbReference>
<accession>A0A0D0VQL1</accession>
<proteinExistence type="predicted"/>
<evidence type="ECO:0000259" key="2">
    <source>
        <dbReference type="Pfam" id="PF13649"/>
    </source>
</evidence>
<dbReference type="SUPFAM" id="SSF53335">
    <property type="entry name" value="S-adenosyl-L-methionine-dependent methyltransferases"/>
    <property type="match status" value="1"/>
</dbReference>
<gene>
    <name evidence="4" type="ORF">TK50_19300</name>
</gene>
<name>A0A0D0VQL1_9ACTN</name>
<feature type="compositionally biased region" description="Polar residues" evidence="1">
    <location>
        <begin position="260"/>
        <end position="273"/>
    </location>
</feature>
<keyword evidence="5" id="KW-1185">Reference proteome</keyword>
<sequence>MDLDQLAALRTPDGSAALAAATEVAGGDPLAAAAALRSAGVTAGLAAAALTQAELRRRAVGKFGPAAAGMFLTRAGLEQATRGVVAARRADRLRAAGVRTLADLGCGLGADALAAARAGIRVYGVEADPVTAAMAAANAEAAGLADVFTVECGDATAFDVSSVDAAFCDPARRRAGTGRRIFDPNAYSPPWDFVTALADRVPHTVVKVAPGLDHSLIPAGAEAEWVSVGGDLVEAALWCGRLAEVPRRATVLKEGPPGNASGTGHHTSHQLTGSGAAEAAVGPVRRYVHDPDPAVVRAHLVAELAGELDATLADPTIAYLYADAPGATPFARCLEVTDVLPFSLKRLRALLRERRVGRVEILKRGSALEPERLRRDLRLAGPEAASLVLTRVAGAPTVLVCRPVTYPLDHEATAG</sequence>
<dbReference type="GeneID" id="301306201"/>
<organism evidence="4 5">
    <name type="scientific">Micromonospora haikouensis</name>
    <dbReference type="NCBI Taxonomy" id="686309"/>
    <lineage>
        <taxon>Bacteria</taxon>
        <taxon>Bacillati</taxon>
        <taxon>Actinomycetota</taxon>
        <taxon>Actinomycetes</taxon>
        <taxon>Micromonosporales</taxon>
        <taxon>Micromonosporaceae</taxon>
        <taxon>Micromonospora</taxon>
    </lineage>
</organism>
<protein>
    <submittedName>
        <fullName evidence="4">Methyltransferase</fullName>
    </submittedName>
</protein>
<dbReference type="EMBL" id="JXSX01000002">
    <property type="protein sequence ID" value="KIR63048.1"/>
    <property type="molecule type" value="Genomic_DNA"/>
</dbReference>
<evidence type="ECO:0000256" key="1">
    <source>
        <dbReference type="SAM" id="MobiDB-lite"/>
    </source>
</evidence>
<feature type="region of interest" description="Disordered" evidence="1">
    <location>
        <begin position="252"/>
        <end position="275"/>
    </location>
</feature>
<dbReference type="PATRIC" id="fig|47853.6.peg.4040"/>
<dbReference type="PANTHER" id="PTHR14741">
    <property type="entry name" value="S-ADENOSYLMETHIONINE-DEPENDENT METHYLTRANSFERASE RELATED"/>
    <property type="match status" value="1"/>
</dbReference>
<dbReference type="AlphaFoldDB" id="A0A0D0VQL1"/>
<dbReference type="InterPro" id="IPR041497">
    <property type="entry name" value="Thump-like"/>
</dbReference>
<dbReference type="Gene3D" id="3.40.50.150">
    <property type="entry name" value="Vaccinia Virus protein VP39"/>
    <property type="match status" value="1"/>
</dbReference>
<keyword evidence="4" id="KW-0808">Transferase</keyword>
<dbReference type="OrthoDB" id="9810570at2"/>
<keyword evidence="4" id="KW-0489">Methyltransferase</keyword>
<feature type="domain" description="Methyltransferase" evidence="2">
    <location>
        <begin position="103"/>
        <end position="168"/>
    </location>
</feature>
<evidence type="ECO:0000313" key="5">
    <source>
        <dbReference type="Proteomes" id="UP000032254"/>
    </source>
</evidence>
<dbReference type="GO" id="GO:0032259">
    <property type="term" value="P:methylation"/>
    <property type="evidence" value="ECO:0007669"/>
    <property type="project" value="UniProtKB-KW"/>
</dbReference>
<dbReference type="InterPro" id="IPR029063">
    <property type="entry name" value="SAM-dependent_MTases_sf"/>
</dbReference>
<dbReference type="RefSeq" id="WP_043965648.1">
    <property type="nucleotide sequence ID" value="NZ_JBIAOP010000011.1"/>
</dbReference>
<dbReference type="Pfam" id="PF13649">
    <property type="entry name" value="Methyltransf_25"/>
    <property type="match status" value="1"/>
</dbReference>
<evidence type="ECO:0000259" key="3">
    <source>
        <dbReference type="Pfam" id="PF18096"/>
    </source>
</evidence>
<dbReference type="PANTHER" id="PTHR14741:SF32">
    <property type="entry name" value="TRIMETHYLGUANOSINE SYNTHASE"/>
    <property type="match status" value="1"/>
</dbReference>
<dbReference type="GO" id="GO:0008168">
    <property type="term" value="F:methyltransferase activity"/>
    <property type="evidence" value="ECO:0007669"/>
    <property type="project" value="UniProtKB-KW"/>
</dbReference>
<feature type="domain" description="THUMP-like" evidence="3">
    <location>
        <begin position="331"/>
        <end position="403"/>
    </location>
</feature>
<dbReference type="Proteomes" id="UP000032254">
    <property type="component" value="Unassembled WGS sequence"/>
</dbReference>
<reference evidence="4 5" key="1">
    <citation type="submission" date="2015-01" db="EMBL/GenBank/DDBJ databases">
        <title>Sequencing and annotation of Micromonospora carbonacea strain JXNU-1 genome.</title>
        <authorList>
            <person name="Long Z."/>
            <person name="Huang Y."/>
            <person name="Jiang Y."/>
        </authorList>
    </citation>
    <scope>NUCLEOTIDE SEQUENCE [LARGE SCALE GENOMIC DNA]</scope>
    <source>
        <strain evidence="4 5">JXNU-1</strain>
    </source>
</reference>
<dbReference type="Pfam" id="PF18096">
    <property type="entry name" value="Thump_like"/>
    <property type="match status" value="1"/>
</dbReference>
<comment type="caution">
    <text evidence="4">The sequence shown here is derived from an EMBL/GenBank/DDBJ whole genome shotgun (WGS) entry which is preliminary data.</text>
</comment>
<evidence type="ECO:0000313" key="4">
    <source>
        <dbReference type="EMBL" id="KIR63048.1"/>
    </source>
</evidence>